<gene>
    <name evidence="17" type="primary">cheA</name>
    <name evidence="17" type="ORF">PCA10_13900</name>
</gene>
<evidence type="ECO:0000256" key="10">
    <source>
        <dbReference type="ARBA" id="ARBA00023012"/>
    </source>
</evidence>
<keyword evidence="7" id="KW-0547">Nucleotide-binding</keyword>
<dbReference type="Pfam" id="PF02518">
    <property type="entry name" value="HATPase_c"/>
    <property type="match status" value="1"/>
</dbReference>
<evidence type="ECO:0000256" key="13">
    <source>
        <dbReference type="SAM" id="MobiDB-lite"/>
    </source>
</evidence>
<proteinExistence type="predicted"/>
<dbReference type="InterPro" id="IPR005467">
    <property type="entry name" value="His_kinase_dom"/>
</dbReference>
<dbReference type="EC" id="2.7.13.3" evidence="2"/>
<keyword evidence="8 17" id="KW-0418">Kinase</keyword>
<evidence type="ECO:0000256" key="9">
    <source>
        <dbReference type="ARBA" id="ARBA00022840"/>
    </source>
</evidence>
<dbReference type="SMART" id="SM00260">
    <property type="entry name" value="CheW"/>
    <property type="match status" value="1"/>
</dbReference>
<dbReference type="InterPro" id="IPR004105">
    <property type="entry name" value="CheA-like_dim"/>
</dbReference>
<evidence type="ECO:0000256" key="7">
    <source>
        <dbReference type="ARBA" id="ARBA00022741"/>
    </source>
</evidence>
<keyword evidence="18" id="KW-1185">Reference proteome</keyword>
<dbReference type="SMART" id="SM00387">
    <property type="entry name" value="HATPase_c"/>
    <property type="match status" value="1"/>
</dbReference>
<feature type="modified residue" description="Phosphohistidine" evidence="12">
    <location>
        <position position="48"/>
    </location>
</feature>
<evidence type="ECO:0000256" key="4">
    <source>
        <dbReference type="ARBA" id="ARBA00022500"/>
    </source>
</evidence>
<comment type="function">
    <text evidence="11">Involved in the transmission of sensory signals from the chemoreceptors to the flagellar motors. CheA is autophosphorylated; it can transfer its phosphate group to either CheB or CheY.</text>
</comment>
<dbReference type="Gene3D" id="2.30.30.40">
    <property type="entry name" value="SH3 Domains"/>
    <property type="match status" value="1"/>
</dbReference>
<dbReference type="FunFam" id="3.30.565.10:FF:000016">
    <property type="entry name" value="Chemotaxis protein CheA, putative"/>
    <property type="match status" value="1"/>
</dbReference>
<dbReference type="CDD" id="cd00731">
    <property type="entry name" value="CheA_reg"/>
    <property type="match status" value="1"/>
</dbReference>
<dbReference type="InterPro" id="IPR037006">
    <property type="entry name" value="CheA-like_homodim_sf"/>
</dbReference>
<dbReference type="CDD" id="cd16916">
    <property type="entry name" value="HATPase_CheA-like"/>
    <property type="match status" value="1"/>
</dbReference>
<organism evidence="17 18">
    <name type="scientific">Metapseudomonas resinovorans NBRC 106553</name>
    <dbReference type="NCBI Taxonomy" id="1245471"/>
    <lineage>
        <taxon>Bacteria</taxon>
        <taxon>Pseudomonadati</taxon>
        <taxon>Pseudomonadota</taxon>
        <taxon>Gammaproteobacteria</taxon>
        <taxon>Pseudomonadales</taxon>
        <taxon>Pseudomonadaceae</taxon>
        <taxon>Metapseudomonas</taxon>
    </lineage>
</organism>
<dbReference type="PROSITE" id="PS50851">
    <property type="entry name" value="CHEW"/>
    <property type="match status" value="1"/>
</dbReference>
<evidence type="ECO:0000256" key="11">
    <source>
        <dbReference type="ARBA" id="ARBA00035100"/>
    </source>
</evidence>
<feature type="compositionally biased region" description="Low complexity" evidence="13">
    <location>
        <begin position="170"/>
        <end position="212"/>
    </location>
</feature>
<feature type="region of interest" description="Disordered" evidence="13">
    <location>
        <begin position="170"/>
        <end position="219"/>
    </location>
</feature>
<name>S6ADB4_METRE</name>
<dbReference type="GO" id="GO:0005737">
    <property type="term" value="C:cytoplasm"/>
    <property type="evidence" value="ECO:0007669"/>
    <property type="project" value="InterPro"/>
</dbReference>
<dbReference type="Gene3D" id="3.30.565.10">
    <property type="entry name" value="Histidine kinase-like ATPase, C-terminal domain"/>
    <property type="match status" value="1"/>
</dbReference>
<evidence type="ECO:0000256" key="8">
    <source>
        <dbReference type="ARBA" id="ARBA00022777"/>
    </source>
</evidence>
<dbReference type="KEGG" id="pre:PCA10_13900"/>
<dbReference type="Pfam" id="PF01627">
    <property type="entry name" value="Hpt"/>
    <property type="match status" value="1"/>
</dbReference>
<evidence type="ECO:0000256" key="12">
    <source>
        <dbReference type="PROSITE-ProRule" id="PRU00110"/>
    </source>
</evidence>
<dbReference type="SUPFAM" id="SSF47384">
    <property type="entry name" value="Homodimeric domain of signal transducing histidine kinase"/>
    <property type="match status" value="1"/>
</dbReference>
<dbReference type="Pfam" id="PF01584">
    <property type="entry name" value="CheW"/>
    <property type="match status" value="1"/>
</dbReference>
<dbReference type="Proteomes" id="UP000015503">
    <property type="component" value="Chromosome"/>
</dbReference>
<dbReference type="SMART" id="SM00073">
    <property type="entry name" value="HPT"/>
    <property type="match status" value="1"/>
</dbReference>
<dbReference type="PATRIC" id="fig|1245471.3.peg.1405"/>
<dbReference type="InterPro" id="IPR051315">
    <property type="entry name" value="Bact_Chemotaxis_CheA"/>
</dbReference>
<feature type="domain" description="CheW-like" evidence="15">
    <location>
        <begin position="467"/>
        <end position="603"/>
    </location>
</feature>
<dbReference type="PANTHER" id="PTHR43395:SF10">
    <property type="entry name" value="CHEMOTAXIS PROTEIN CHEA"/>
    <property type="match status" value="1"/>
</dbReference>
<dbReference type="HOGENOM" id="CLU_000650_3_6_6"/>
<evidence type="ECO:0000259" key="14">
    <source>
        <dbReference type="PROSITE" id="PS50109"/>
    </source>
</evidence>
<dbReference type="GO" id="GO:0005524">
    <property type="term" value="F:ATP binding"/>
    <property type="evidence" value="ECO:0007669"/>
    <property type="project" value="UniProtKB-KW"/>
</dbReference>
<evidence type="ECO:0000256" key="1">
    <source>
        <dbReference type="ARBA" id="ARBA00000085"/>
    </source>
</evidence>
<evidence type="ECO:0000256" key="6">
    <source>
        <dbReference type="ARBA" id="ARBA00022679"/>
    </source>
</evidence>
<dbReference type="FunFam" id="2.30.30.40:FF:000048">
    <property type="entry name" value="Chemotaxis protein CheA, putative"/>
    <property type="match status" value="1"/>
</dbReference>
<dbReference type="InterPro" id="IPR008207">
    <property type="entry name" value="Sig_transdc_His_kin_Hpt_dom"/>
</dbReference>
<dbReference type="InterPro" id="IPR036097">
    <property type="entry name" value="HisK_dim/P_sf"/>
</dbReference>
<evidence type="ECO:0000313" key="18">
    <source>
        <dbReference type="Proteomes" id="UP000015503"/>
    </source>
</evidence>
<dbReference type="PROSITE" id="PS50109">
    <property type="entry name" value="HIS_KIN"/>
    <property type="match status" value="1"/>
</dbReference>
<evidence type="ECO:0000313" key="17">
    <source>
        <dbReference type="EMBL" id="BAN47122.1"/>
    </source>
</evidence>
<dbReference type="InterPro" id="IPR004358">
    <property type="entry name" value="Sig_transdc_His_kin-like_C"/>
</dbReference>
<dbReference type="STRING" id="1245471.PCA10_13900"/>
<feature type="domain" description="Histidine kinase" evidence="14">
    <location>
        <begin position="257"/>
        <end position="465"/>
    </location>
</feature>
<protein>
    <recommendedName>
        <fullName evidence="3">Chemotaxis protein CheA</fullName>
        <ecNumber evidence="2">2.7.13.3</ecNumber>
    </recommendedName>
</protein>
<dbReference type="InterPro" id="IPR036890">
    <property type="entry name" value="HATPase_C_sf"/>
</dbReference>
<dbReference type="PROSITE" id="PS50894">
    <property type="entry name" value="HPT"/>
    <property type="match status" value="1"/>
</dbReference>
<dbReference type="Gene3D" id="1.10.287.560">
    <property type="entry name" value="Histidine kinase CheA-like, homodimeric domain"/>
    <property type="match status" value="1"/>
</dbReference>
<dbReference type="OrthoDB" id="9803176at2"/>
<dbReference type="PRINTS" id="PR00344">
    <property type="entry name" value="BCTRLSENSOR"/>
</dbReference>
<dbReference type="InterPro" id="IPR036641">
    <property type="entry name" value="HPT_dom_sf"/>
</dbReference>
<dbReference type="Pfam" id="PF02895">
    <property type="entry name" value="H-kinase_dim"/>
    <property type="match status" value="1"/>
</dbReference>
<keyword evidence="9" id="KW-0067">ATP-binding</keyword>
<sequence>MNDGMNQFLQVFFEETEEHLASLELLLLGLDLQQPDPEELNGIFRAAHSIKGSAGMFGFDDLTAVTHELETLLDRIRSGQLALQAEMVDLFLQARDVLMRLLDAHRQQRPDPDVPVSSTVARLRELLDAAPATGEEASFGFFDDAPGTPQAATDDDFGFFDEAPGAPAQAADDGFGFFDDAPGTPAPTVSEAPKAVAPPASPSTSPSTKPSAGEGESSSIRVSVEKIDSLINLVGELVITQAMLGQLGGALDPSLHERIHQALAQLEHNTRDLQESVMSIRMLPISFIFSRFPRLVRDTSARLGKQVELLLQGEHTELDKGVIERLSDPLTHIVRNSIDHGIELPEVRLAAGKPASGTLRLGAFHQGGSIVVQISDDGRGLDRARILAKAREKNLAVHDGMSDAEVWQLIFMPGFSTAEVVTDLSGRGVGMDVVKRNIQAMGGRIEIDSAAGLGTRISIRLPLTLAILDGLIVAVANTHYVIPLTYIVESLQPKAADIRGLGGEEGAVIRVRGEYLPLLSLHDLLGEAAPPLPAEQSIVVILEADGRPFALQVDDLVGQQQVVIKSLEQNFRRIEGIAGATIMGDGSVALILDVDALPGLAQQQGAALHELP</sequence>
<feature type="domain" description="HPt" evidence="16">
    <location>
        <begin position="1"/>
        <end position="105"/>
    </location>
</feature>
<dbReference type="RefSeq" id="WP_016491324.1">
    <property type="nucleotide sequence ID" value="NC_021499.1"/>
</dbReference>
<dbReference type="Gene3D" id="1.20.120.160">
    <property type="entry name" value="HPT domain"/>
    <property type="match status" value="1"/>
</dbReference>
<dbReference type="CDD" id="cd00088">
    <property type="entry name" value="HPT"/>
    <property type="match status" value="1"/>
</dbReference>
<keyword evidence="5 12" id="KW-0597">Phosphoprotein</keyword>
<evidence type="ECO:0000259" key="16">
    <source>
        <dbReference type="PROSITE" id="PS50894"/>
    </source>
</evidence>
<dbReference type="SUPFAM" id="SSF55874">
    <property type="entry name" value="ATPase domain of HSP90 chaperone/DNA topoisomerase II/histidine kinase"/>
    <property type="match status" value="1"/>
</dbReference>
<dbReference type="eggNOG" id="COG0643">
    <property type="taxonomic scope" value="Bacteria"/>
</dbReference>
<dbReference type="SUPFAM" id="SSF50341">
    <property type="entry name" value="CheW-like"/>
    <property type="match status" value="1"/>
</dbReference>
<dbReference type="AlphaFoldDB" id="S6ADB4"/>
<evidence type="ECO:0000256" key="5">
    <source>
        <dbReference type="ARBA" id="ARBA00022553"/>
    </source>
</evidence>
<dbReference type="PANTHER" id="PTHR43395">
    <property type="entry name" value="SENSOR HISTIDINE KINASE CHEA"/>
    <property type="match status" value="1"/>
</dbReference>
<reference evidence="17 18" key="1">
    <citation type="journal article" date="2013" name="Genome Announc.">
        <title>Complete Genome Sequence of the Carbazole Degrader Pseudomonas resinovorans Strain CA10 (NBRC 106553).</title>
        <authorList>
            <person name="Shintani M."/>
            <person name="Hosoyama A."/>
            <person name="Ohji S."/>
            <person name="Tsuchikane K."/>
            <person name="Takarada H."/>
            <person name="Yamazoe A."/>
            <person name="Fujita N."/>
            <person name="Nojiri H."/>
        </authorList>
    </citation>
    <scope>NUCLEOTIDE SEQUENCE [LARGE SCALE GENOMIC DNA]</scope>
    <source>
        <strain evidence="17 18">NBRC 106553</strain>
    </source>
</reference>
<dbReference type="GO" id="GO:0000155">
    <property type="term" value="F:phosphorelay sensor kinase activity"/>
    <property type="evidence" value="ECO:0007669"/>
    <property type="project" value="InterPro"/>
</dbReference>
<dbReference type="GO" id="GO:0006935">
    <property type="term" value="P:chemotaxis"/>
    <property type="evidence" value="ECO:0007669"/>
    <property type="project" value="UniProtKB-KW"/>
</dbReference>
<evidence type="ECO:0000256" key="3">
    <source>
        <dbReference type="ARBA" id="ARBA00021495"/>
    </source>
</evidence>
<evidence type="ECO:0000256" key="2">
    <source>
        <dbReference type="ARBA" id="ARBA00012438"/>
    </source>
</evidence>
<dbReference type="SMART" id="SM01231">
    <property type="entry name" value="H-kinase_dim"/>
    <property type="match status" value="1"/>
</dbReference>
<keyword evidence="6" id="KW-0808">Transferase</keyword>
<dbReference type="SUPFAM" id="SSF47226">
    <property type="entry name" value="Histidine-containing phosphotransfer domain, HPT domain"/>
    <property type="match status" value="1"/>
</dbReference>
<dbReference type="InterPro" id="IPR003594">
    <property type="entry name" value="HATPase_dom"/>
</dbReference>
<accession>S6ADB4</accession>
<keyword evidence="10" id="KW-0902">Two-component regulatory system</keyword>
<dbReference type="InterPro" id="IPR002545">
    <property type="entry name" value="CheW-lke_dom"/>
</dbReference>
<comment type="catalytic activity">
    <reaction evidence="1">
        <text>ATP + protein L-histidine = ADP + protein N-phospho-L-histidine.</text>
        <dbReference type="EC" id="2.7.13.3"/>
    </reaction>
</comment>
<dbReference type="EMBL" id="AP013068">
    <property type="protein sequence ID" value="BAN47122.1"/>
    <property type="molecule type" value="Genomic_DNA"/>
</dbReference>
<evidence type="ECO:0000259" key="15">
    <source>
        <dbReference type="PROSITE" id="PS50851"/>
    </source>
</evidence>
<dbReference type="InterPro" id="IPR036061">
    <property type="entry name" value="CheW-like_dom_sf"/>
</dbReference>
<keyword evidence="4" id="KW-0145">Chemotaxis</keyword>